<gene>
    <name evidence="1" type="ORF">GRI62_11855</name>
</gene>
<evidence type="ECO:0008006" key="3">
    <source>
        <dbReference type="Google" id="ProtNLM"/>
    </source>
</evidence>
<sequence length="305" mass="32060">MPNEKVLGNLVNALLPEYNPLINSGLVARAPEVDAVVSGGSRKQGLAFINPLAADEANTASDDLSVQGAYGKLTADEFNAIRLDRNYGWGTSDLTRMVTQYDVKGGIQAGIAAYWARQFELTATSAMVGALAAAPSLTVGDGTAAFDTDLIIDATVEAGEYMDLFDVLIVSPATKAKMMKMNSANTFVRASDNGIKIDTWGGYKLITSKAFGDDTTIVARSGAIAFGEGVIAGEVPFEVERVANGGNGQGGDILHSRRSYVVHPQGFSYKATNVAPTNANLEAASAWELAVDAEMVGFRAISHLA</sequence>
<evidence type="ECO:0000313" key="1">
    <source>
        <dbReference type="EMBL" id="MXO94290.1"/>
    </source>
</evidence>
<dbReference type="RefSeq" id="WP_131453525.1">
    <property type="nucleotide sequence ID" value="NZ_BMJK01000002.1"/>
</dbReference>
<organism evidence="1 2">
    <name type="scientific">Aurantiacibacter arachoides</name>
    <dbReference type="NCBI Taxonomy" id="1850444"/>
    <lineage>
        <taxon>Bacteria</taxon>
        <taxon>Pseudomonadati</taxon>
        <taxon>Pseudomonadota</taxon>
        <taxon>Alphaproteobacteria</taxon>
        <taxon>Sphingomonadales</taxon>
        <taxon>Erythrobacteraceae</taxon>
        <taxon>Aurantiacibacter</taxon>
    </lineage>
</organism>
<dbReference type="OrthoDB" id="6440753at2"/>
<dbReference type="EMBL" id="WTYH01000001">
    <property type="protein sequence ID" value="MXO94290.1"/>
    <property type="molecule type" value="Genomic_DNA"/>
</dbReference>
<proteinExistence type="predicted"/>
<comment type="caution">
    <text evidence="1">The sequence shown here is derived from an EMBL/GenBank/DDBJ whole genome shotgun (WGS) entry which is preliminary data.</text>
</comment>
<dbReference type="Proteomes" id="UP000460626">
    <property type="component" value="Unassembled WGS sequence"/>
</dbReference>
<name>A0A845A3R8_9SPHN</name>
<keyword evidence="2" id="KW-1185">Reference proteome</keyword>
<dbReference type="AlphaFoldDB" id="A0A845A3R8"/>
<protein>
    <recommendedName>
        <fullName evidence="3">Phage capsid protein</fullName>
    </recommendedName>
</protein>
<accession>A0A845A3R8</accession>
<evidence type="ECO:0000313" key="2">
    <source>
        <dbReference type="Proteomes" id="UP000460626"/>
    </source>
</evidence>
<reference evidence="1 2" key="1">
    <citation type="submission" date="2019-12" db="EMBL/GenBank/DDBJ databases">
        <title>Genomic-based taxomic classification of the family Erythrobacteraceae.</title>
        <authorList>
            <person name="Xu L."/>
        </authorList>
    </citation>
    <scope>NUCLEOTIDE SEQUENCE [LARGE SCALE GENOMIC DNA]</scope>
    <source>
        <strain evidence="1 2">RC4-10-4</strain>
    </source>
</reference>